<feature type="compositionally biased region" description="Polar residues" evidence="7">
    <location>
        <begin position="120"/>
        <end position="137"/>
    </location>
</feature>
<evidence type="ECO:0000256" key="5">
    <source>
        <dbReference type="ARBA" id="ARBA00023242"/>
    </source>
</evidence>
<keyword evidence="2" id="KW-0479">Metal-binding</keyword>
<keyword evidence="4" id="KW-0862">Zinc</keyword>
<dbReference type="PANTHER" id="PTHR10071">
    <property type="entry name" value="TRANSCRIPTION FACTOR GATA FAMILY MEMBER"/>
    <property type="match status" value="1"/>
</dbReference>
<dbReference type="GO" id="GO:0000122">
    <property type="term" value="P:negative regulation of transcription by RNA polymerase II"/>
    <property type="evidence" value="ECO:0007669"/>
    <property type="project" value="TreeGrafter"/>
</dbReference>
<feature type="compositionally biased region" description="Low complexity" evidence="7">
    <location>
        <begin position="85"/>
        <end position="99"/>
    </location>
</feature>
<keyword evidence="3 6" id="KW-0863">Zinc-finger</keyword>
<dbReference type="InterPro" id="IPR013088">
    <property type="entry name" value="Znf_NHR/GATA"/>
</dbReference>
<dbReference type="Proteomes" id="UP000253551">
    <property type="component" value="Unassembled WGS sequence"/>
</dbReference>
<keyword evidence="5" id="KW-0539">Nucleus</keyword>
<comment type="caution">
    <text evidence="9">The sequence shown here is derived from an EMBL/GenBank/DDBJ whole genome shotgun (WGS) entry which is preliminary data.</text>
</comment>
<gene>
    <name evidence="9" type="ORF">CU098_002630</name>
</gene>
<dbReference type="FunFam" id="3.30.50.10:FF:000007">
    <property type="entry name" value="Nitrogen regulatory AreA, N-terminal"/>
    <property type="match status" value="1"/>
</dbReference>
<dbReference type="AlphaFoldDB" id="A0A367IT01"/>
<dbReference type="CDD" id="cd00202">
    <property type="entry name" value="ZnF_GATA"/>
    <property type="match status" value="1"/>
</dbReference>
<feature type="compositionally biased region" description="Polar residues" evidence="7">
    <location>
        <begin position="16"/>
        <end position="27"/>
    </location>
</feature>
<feature type="domain" description="GATA-type" evidence="8">
    <location>
        <begin position="122"/>
        <end position="175"/>
    </location>
</feature>
<accession>A0A367IT01</accession>
<feature type="region of interest" description="Disordered" evidence="7">
    <location>
        <begin position="85"/>
        <end position="137"/>
    </location>
</feature>
<comment type="subcellular location">
    <subcellularLocation>
        <location evidence="1">Nucleus</location>
    </subcellularLocation>
</comment>
<keyword evidence="10" id="KW-1185">Reference proteome</keyword>
<feature type="compositionally biased region" description="Basic residues" evidence="7">
    <location>
        <begin position="108"/>
        <end position="118"/>
    </location>
</feature>
<dbReference type="GO" id="GO:0008270">
    <property type="term" value="F:zinc ion binding"/>
    <property type="evidence" value="ECO:0007669"/>
    <property type="project" value="UniProtKB-KW"/>
</dbReference>
<evidence type="ECO:0000313" key="10">
    <source>
        <dbReference type="Proteomes" id="UP000253551"/>
    </source>
</evidence>
<dbReference type="PROSITE" id="PS50114">
    <property type="entry name" value="GATA_ZN_FINGER_2"/>
    <property type="match status" value="1"/>
</dbReference>
<dbReference type="OrthoDB" id="515401at2759"/>
<evidence type="ECO:0000256" key="6">
    <source>
        <dbReference type="PROSITE-ProRule" id="PRU00094"/>
    </source>
</evidence>
<reference evidence="9 10" key="1">
    <citation type="journal article" date="2018" name="G3 (Bethesda)">
        <title>Phylogenetic and Phylogenomic Definition of Rhizopus Species.</title>
        <authorList>
            <person name="Gryganskyi A.P."/>
            <person name="Golan J."/>
            <person name="Dolatabadi S."/>
            <person name="Mondo S."/>
            <person name="Robb S."/>
            <person name="Idnurm A."/>
            <person name="Muszewska A."/>
            <person name="Steczkiewicz K."/>
            <person name="Masonjones S."/>
            <person name="Liao H.L."/>
            <person name="Gajdeczka M.T."/>
            <person name="Anike F."/>
            <person name="Vuek A."/>
            <person name="Anishchenko I.M."/>
            <person name="Voigt K."/>
            <person name="de Hoog G.S."/>
            <person name="Smith M.E."/>
            <person name="Heitman J."/>
            <person name="Vilgalys R."/>
            <person name="Stajich J.E."/>
        </authorList>
    </citation>
    <scope>NUCLEOTIDE SEQUENCE [LARGE SCALE GENOMIC DNA]</scope>
    <source>
        <strain evidence="9 10">LSU 92-RS-03</strain>
    </source>
</reference>
<protein>
    <recommendedName>
        <fullName evidence="8">GATA-type domain-containing protein</fullName>
    </recommendedName>
</protein>
<proteinExistence type="predicted"/>
<dbReference type="InterPro" id="IPR000679">
    <property type="entry name" value="Znf_GATA"/>
</dbReference>
<dbReference type="SMART" id="SM00401">
    <property type="entry name" value="ZnF_GATA"/>
    <property type="match status" value="1"/>
</dbReference>
<evidence type="ECO:0000256" key="3">
    <source>
        <dbReference type="ARBA" id="ARBA00022771"/>
    </source>
</evidence>
<dbReference type="Pfam" id="PF00320">
    <property type="entry name" value="GATA"/>
    <property type="match status" value="1"/>
</dbReference>
<evidence type="ECO:0000313" key="9">
    <source>
        <dbReference type="EMBL" id="RCH80807.1"/>
    </source>
</evidence>
<dbReference type="PRINTS" id="PR00619">
    <property type="entry name" value="GATAZNFINGER"/>
</dbReference>
<dbReference type="PANTHER" id="PTHR10071:SF281">
    <property type="entry name" value="BOX A-BINDING FACTOR-RELATED"/>
    <property type="match status" value="1"/>
</dbReference>
<dbReference type="STRING" id="4846.A0A367IT01"/>
<dbReference type="SUPFAM" id="SSF57716">
    <property type="entry name" value="Glucocorticoid receptor-like (DNA-binding domain)"/>
    <property type="match status" value="1"/>
</dbReference>
<dbReference type="GO" id="GO:0000981">
    <property type="term" value="F:DNA-binding transcription factor activity, RNA polymerase II-specific"/>
    <property type="evidence" value="ECO:0007669"/>
    <property type="project" value="TreeGrafter"/>
</dbReference>
<dbReference type="Gene3D" id="3.30.50.10">
    <property type="entry name" value="Erythroid Transcription Factor GATA-1, subunit A"/>
    <property type="match status" value="1"/>
</dbReference>
<name>A0A367IT01_RHIST</name>
<dbReference type="GO" id="GO:0045944">
    <property type="term" value="P:positive regulation of transcription by RNA polymerase II"/>
    <property type="evidence" value="ECO:0007669"/>
    <property type="project" value="TreeGrafter"/>
</dbReference>
<evidence type="ECO:0000259" key="8">
    <source>
        <dbReference type="PROSITE" id="PS50114"/>
    </source>
</evidence>
<feature type="region of interest" description="Disordered" evidence="7">
    <location>
        <begin position="1"/>
        <end position="34"/>
    </location>
</feature>
<dbReference type="InterPro" id="IPR039355">
    <property type="entry name" value="Transcription_factor_GATA"/>
</dbReference>
<dbReference type="GO" id="GO:0000978">
    <property type="term" value="F:RNA polymerase II cis-regulatory region sequence-specific DNA binding"/>
    <property type="evidence" value="ECO:0007669"/>
    <property type="project" value="TreeGrafter"/>
</dbReference>
<organism evidence="9 10">
    <name type="scientific">Rhizopus stolonifer</name>
    <name type="common">Rhizopus nigricans</name>
    <dbReference type="NCBI Taxonomy" id="4846"/>
    <lineage>
        <taxon>Eukaryota</taxon>
        <taxon>Fungi</taxon>
        <taxon>Fungi incertae sedis</taxon>
        <taxon>Mucoromycota</taxon>
        <taxon>Mucoromycotina</taxon>
        <taxon>Mucoromycetes</taxon>
        <taxon>Mucorales</taxon>
        <taxon>Mucorineae</taxon>
        <taxon>Rhizopodaceae</taxon>
        <taxon>Rhizopus</taxon>
    </lineage>
</organism>
<dbReference type="GO" id="GO:0005634">
    <property type="term" value="C:nucleus"/>
    <property type="evidence" value="ECO:0007669"/>
    <property type="project" value="UniProtKB-SubCell"/>
</dbReference>
<sequence>MNSMAIPSLEEELNQPHFSQSMPSYFTQSNQNSSLLNDSVNNSAYHSPVLGPFTHPSTPTGEVINPDSLSFEEILNVYYRDNQPSPIVSSSHSTSSYNSDEPADLPKRTKTKRNKKATRPQNNSGTHCSNCQTTTTPLWRRNPEGLPLCNACGLFFKLHGFVRPLSLKTDVIKKRNRSSGHAPQKSNKMKQATGTFYGDQMEPSSYISKRPSMMNRRPSEILTTMNNNNSNNFMSSSYSEQSPLSTMPVYTMSSFEDHSTMPLSFNTNNISYAETTPSFEEKIPMSMTQSNNNDVTANAILESVGINLSKLPAELLPLVVSAAMNKQKEQQMYNYYDMKK</sequence>
<evidence type="ECO:0000256" key="2">
    <source>
        <dbReference type="ARBA" id="ARBA00022723"/>
    </source>
</evidence>
<dbReference type="EMBL" id="PJQM01005810">
    <property type="protein sequence ID" value="RCH80807.1"/>
    <property type="molecule type" value="Genomic_DNA"/>
</dbReference>
<dbReference type="PROSITE" id="PS00344">
    <property type="entry name" value="GATA_ZN_FINGER_1"/>
    <property type="match status" value="1"/>
</dbReference>
<evidence type="ECO:0000256" key="4">
    <source>
        <dbReference type="ARBA" id="ARBA00022833"/>
    </source>
</evidence>
<evidence type="ECO:0000256" key="1">
    <source>
        <dbReference type="ARBA" id="ARBA00004123"/>
    </source>
</evidence>
<evidence type="ECO:0000256" key="7">
    <source>
        <dbReference type="SAM" id="MobiDB-lite"/>
    </source>
</evidence>